<dbReference type="InterPro" id="IPR021331">
    <property type="entry name" value="Hva1_TUDOR"/>
</dbReference>
<dbReference type="AlphaFoldDB" id="A0A4U0U0Y8"/>
<sequence>MDSLSPTFRSHALAALPGKADPIATLNQSHKAQTSGEAAAQASNVNALKSSSCDVHSTLAFYNSPPPHEIDLHSTRERLSHVRDDSVTISGAAPEDVTFRNQSRQESSVKPAITRAMGDNEIKEGDQVAWQWGGGKPGGVASEVKEQGELTMETKRGNEVKKNAEPDNPAVKVDREGHDVVKKASELEVEEAGPKHKDGEGEKDGEADKDEAKEDEADGEKDSEKDGEKKAEENGDAQPGDKRKAEDESKDDAADNKKQKANGEKAAPKKKGRPAKNASAASAKKDTKKREPKKAATESGQPRRSGRVASK</sequence>
<feature type="domain" description="Hypervirulence associated protein TUDOR" evidence="2">
    <location>
        <begin position="125"/>
        <end position="187"/>
    </location>
</feature>
<dbReference type="OrthoDB" id="2131339at2759"/>
<comment type="caution">
    <text evidence="3">The sequence shown here is derived from an EMBL/GenBank/DDBJ whole genome shotgun (WGS) entry which is preliminary data.</text>
</comment>
<protein>
    <recommendedName>
        <fullName evidence="2">Hypervirulence associated protein TUDOR domain-containing protein</fullName>
    </recommendedName>
</protein>
<dbReference type="EMBL" id="NAJL01000018">
    <property type="protein sequence ID" value="TKA28354.1"/>
    <property type="molecule type" value="Genomic_DNA"/>
</dbReference>
<feature type="compositionally biased region" description="Basic and acidic residues" evidence="1">
    <location>
        <begin position="172"/>
        <end position="212"/>
    </location>
</feature>
<evidence type="ECO:0000313" key="3">
    <source>
        <dbReference type="EMBL" id="TKA28354.1"/>
    </source>
</evidence>
<accession>A0A4U0U0Y8</accession>
<feature type="compositionally biased region" description="Basic and acidic residues" evidence="1">
    <location>
        <begin position="283"/>
        <end position="296"/>
    </location>
</feature>
<reference evidence="3 4" key="1">
    <citation type="submission" date="2017-03" db="EMBL/GenBank/DDBJ databases">
        <title>Genomes of endolithic fungi from Antarctica.</title>
        <authorList>
            <person name="Coleine C."/>
            <person name="Masonjones S."/>
            <person name="Stajich J.E."/>
        </authorList>
    </citation>
    <scope>NUCLEOTIDE SEQUENCE [LARGE SCALE GENOMIC DNA]</scope>
    <source>
        <strain evidence="3 4">CCFEE 6315</strain>
    </source>
</reference>
<name>A0A4U0U0Y8_9PEZI</name>
<organism evidence="3 4">
    <name type="scientific">Salinomyces thailandicus</name>
    <dbReference type="NCBI Taxonomy" id="706561"/>
    <lineage>
        <taxon>Eukaryota</taxon>
        <taxon>Fungi</taxon>
        <taxon>Dikarya</taxon>
        <taxon>Ascomycota</taxon>
        <taxon>Pezizomycotina</taxon>
        <taxon>Dothideomycetes</taxon>
        <taxon>Dothideomycetidae</taxon>
        <taxon>Mycosphaerellales</taxon>
        <taxon>Teratosphaeriaceae</taxon>
        <taxon>Salinomyces</taxon>
    </lineage>
</organism>
<feature type="region of interest" description="Disordered" evidence="1">
    <location>
        <begin position="131"/>
        <end position="311"/>
    </location>
</feature>
<evidence type="ECO:0000313" key="4">
    <source>
        <dbReference type="Proteomes" id="UP000308549"/>
    </source>
</evidence>
<evidence type="ECO:0000259" key="2">
    <source>
        <dbReference type="Pfam" id="PF11160"/>
    </source>
</evidence>
<proteinExistence type="predicted"/>
<feature type="compositionally biased region" description="Basic and acidic residues" evidence="1">
    <location>
        <begin position="220"/>
        <end position="267"/>
    </location>
</feature>
<evidence type="ECO:0000256" key="1">
    <source>
        <dbReference type="SAM" id="MobiDB-lite"/>
    </source>
</evidence>
<gene>
    <name evidence="3" type="ORF">B0A50_03821</name>
</gene>
<dbReference type="Proteomes" id="UP000308549">
    <property type="component" value="Unassembled WGS sequence"/>
</dbReference>
<feature type="compositionally biased region" description="Basic and acidic residues" evidence="1">
    <location>
        <begin position="143"/>
        <end position="165"/>
    </location>
</feature>
<keyword evidence="4" id="KW-1185">Reference proteome</keyword>
<dbReference type="Pfam" id="PF11160">
    <property type="entry name" value="Hva1_TUDOR"/>
    <property type="match status" value="1"/>
</dbReference>